<keyword evidence="1" id="KW-0472">Membrane</keyword>
<evidence type="ECO:0000313" key="2">
    <source>
        <dbReference type="EMBL" id="HIR62333.1"/>
    </source>
</evidence>
<keyword evidence="1" id="KW-0812">Transmembrane</keyword>
<accession>A0A9D1J687</accession>
<evidence type="ECO:0000313" key="3">
    <source>
        <dbReference type="Proteomes" id="UP000886744"/>
    </source>
</evidence>
<dbReference type="Proteomes" id="UP000886744">
    <property type="component" value="Unassembled WGS sequence"/>
</dbReference>
<reference evidence="2" key="2">
    <citation type="journal article" date="2021" name="PeerJ">
        <title>Extensive microbial diversity within the chicken gut microbiome revealed by metagenomics and culture.</title>
        <authorList>
            <person name="Gilroy R."/>
            <person name="Ravi A."/>
            <person name="Getino M."/>
            <person name="Pursley I."/>
            <person name="Horton D.L."/>
            <person name="Alikhan N.F."/>
            <person name="Baker D."/>
            <person name="Gharbi K."/>
            <person name="Hall N."/>
            <person name="Watson M."/>
            <person name="Adriaenssens E.M."/>
            <person name="Foster-Nyarko E."/>
            <person name="Jarju S."/>
            <person name="Secka A."/>
            <person name="Antonio M."/>
            <person name="Oren A."/>
            <person name="Chaudhuri R.R."/>
            <person name="La Ragione R."/>
            <person name="Hildebrand F."/>
            <person name="Pallen M.J."/>
        </authorList>
    </citation>
    <scope>NUCLEOTIDE SEQUENCE</scope>
    <source>
        <strain evidence="2">ChiHjej13B12-12457</strain>
    </source>
</reference>
<keyword evidence="1" id="KW-1133">Transmembrane helix</keyword>
<dbReference type="InterPro" id="IPR027853">
    <property type="entry name" value="DUF4492"/>
</dbReference>
<dbReference type="EMBL" id="DVHI01000030">
    <property type="protein sequence ID" value="HIR62333.1"/>
    <property type="molecule type" value="Genomic_DNA"/>
</dbReference>
<dbReference type="AlphaFoldDB" id="A0A9D1J687"/>
<evidence type="ECO:0000256" key="1">
    <source>
        <dbReference type="SAM" id="Phobius"/>
    </source>
</evidence>
<feature type="transmembrane region" description="Helical" evidence="1">
    <location>
        <begin position="21"/>
        <end position="44"/>
    </location>
</feature>
<reference evidence="2" key="1">
    <citation type="submission" date="2020-10" db="EMBL/GenBank/DDBJ databases">
        <authorList>
            <person name="Gilroy R."/>
        </authorList>
    </citation>
    <scope>NUCLEOTIDE SEQUENCE</scope>
    <source>
        <strain evidence="2">ChiHjej13B12-12457</strain>
    </source>
</reference>
<comment type="caution">
    <text evidence="2">The sequence shown here is derived from an EMBL/GenBank/DDBJ whole genome shotgun (WGS) entry which is preliminary data.</text>
</comment>
<proteinExistence type="predicted"/>
<dbReference type="Pfam" id="PF14899">
    <property type="entry name" value="DUF4492"/>
    <property type="match status" value="1"/>
</dbReference>
<protein>
    <submittedName>
        <fullName evidence="2">DUF4492 domain-containing protein</fullName>
    </submittedName>
</protein>
<name>A0A9D1J687_9BACT</name>
<sequence>MERLRRIWLFYYEGFRDMSSLGRTLWIVILLKLFIMFAILRVFFFRPALADCESDAEKSRVVIENLTK</sequence>
<organism evidence="2 3">
    <name type="scientific">Candidatus Coprenecus avistercoris</name>
    <dbReference type="NCBI Taxonomy" id="2840730"/>
    <lineage>
        <taxon>Bacteria</taxon>
        <taxon>Pseudomonadati</taxon>
        <taxon>Bacteroidota</taxon>
        <taxon>Bacteroidia</taxon>
        <taxon>Bacteroidales</taxon>
        <taxon>Rikenellaceae</taxon>
        <taxon>Rikenellaceae incertae sedis</taxon>
        <taxon>Candidatus Coprenecus</taxon>
    </lineage>
</organism>
<gene>
    <name evidence="2" type="ORF">IAC94_02265</name>
</gene>